<dbReference type="InterPro" id="IPR012859">
    <property type="entry name" value="Pilin_N_archaeal"/>
</dbReference>
<dbReference type="InterPro" id="IPR013373">
    <property type="entry name" value="Flagellin/pilin_N_arc"/>
</dbReference>
<keyword evidence="4" id="KW-0966">Cell projection</keyword>
<dbReference type="eggNOG" id="arCOG02416">
    <property type="taxonomic scope" value="Archaea"/>
</dbReference>
<evidence type="ECO:0000259" key="3">
    <source>
        <dbReference type="Pfam" id="PF07790"/>
    </source>
</evidence>
<evidence type="ECO:0000256" key="2">
    <source>
        <dbReference type="SAM" id="Phobius"/>
    </source>
</evidence>
<name>M0CZR9_9EURY</name>
<dbReference type="AlphaFoldDB" id="M0CZR9"/>
<protein>
    <submittedName>
        <fullName evidence="4">Flagellin N-terminal-like domain-containing protein</fullName>
    </submittedName>
</protein>
<keyword evidence="2" id="KW-1133">Transmembrane helix</keyword>
<dbReference type="RefSeq" id="WP_006882650.1">
    <property type="nucleotide sequence ID" value="NZ_AOIU01000011.1"/>
</dbReference>
<sequence>MEPTDRTGREGRSGGPDSYRRDERGVSSVVGTVLLVAIAVVLAGVIATMAIGFESELDEPAPAGAFDREYVATGEGNTDNRPYLEITHDVGRTVDAENVIIKDESGNTIRWSEVWTGGPQVKAQEYVHIDGFDSDSVLDPICSEGDSYFVILRNDDGETVIFNEWTATRDPDLPDGPEGPDGDNDGDGIPNWC</sequence>
<dbReference type="Proteomes" id="UP000011626">
    <property type="component" value="Unassembled WGS sequence"/>
</dbReference>
<dbReference type="Pfam" id="PF07790">
    <property type="entry name" value="Pilin_N"/>
    <property type="match status" value="1"/>
</dbReference>
<keyword evidence="4" id="KW-0969">Cilium</keyword>
<evidence type="ECO:0000313" key="5">
    <source>
        <dbReference type="Proteomes" id="UP000011626"/>
    </source>
</evidence>
<accession>M0CZR9</accession>
<organism evidence="4 5">
    <name type="scientific">Halosimplex carlsbadense 2-9-1</name>
    <dbReference type="NCBI Taxonomy" id="797114"/>
    <lineage>
        <taxon>Archaea</taxon>
        <taxon>Methanobacteriati</taxon>
        <taxon>Methanobacteriota</taxon>
        <taxon>Stenosarchaea group</taxon>
        <taxon>Halobacteria</taxon>
        <taxon>Halobacteriales</taxon>
        <taxon>Haloarculaceae</taxon>
        <taxon>Halosimplex</taxon>
    </lineage>
</organism>
<dbReference type="NCBIfam" id="TIGR02537">
    <property type="entry name" value="arch_flag_Nterm"/>
    <property type="match status" value="1"/>
</dbReference>
<dbReference type="OrthoDB" id="240763at2157"/>
<feature type="transmembrane region" description="Helical" evidence="2">
    <location>
        <begin position="29"/>
        <end position="53"/>
    </location>
</feature>
<reference evidence="4 5" key="1">
    <citation type="journal article" date="2014" name="PLoS Genet.">
        <title>Phylogenetically driven sequencing of extremely halophilic archaea reveals strategies for static and dynamic osmo-response.</title>
        <authorList>
            <person name="Becker E.A."/>
            <person name="Seitzer P.M."/>
            <person name="Tritt A."/>
            <person name="Larsen D."/>
            <person name="Krusor M."/>
            <person name="Yao A.I."/>
            <person name="Wu D."/>
            <person name="Madern D."/>
            <person name="Eisen J.A."/>
            <person name="Darling A.E."/>
            <person name="Facciotti M.T."/>
        </authorList>
    </citation>
    <scope>NUCLEOTIDE SEQUENCE [LARGE SCALE GENOMIC DNA]</scope>
    <source>
        <strain evidence="4 5">2-9-1</strain>
    </source>
</reference>
<feature type="compositionally biased region" description="Acidic residues" evidence="1">
    <location>
        <begin position="173"/>
        <end position="186"/>
    </location>
</feature>
<proteinExistence type="predicted"/>
<evidence type="ECO:0000313" key="4">
    <source>
        <dbReference type="EMBL" id="ELZ28113.1"/>
    </source>
</evidence>
<keyword evidence="2" id="KW-0472">Membrane</keyword>
<gene>
    <name evidence="4" type="ORF">C475_04890</name>
</gene>
<feature type="region of interest" description="Disordered" evidence="1">
    <location>
        <begin position="166"/>
        <end position="193"/>
    </location>
</feature>
<dbReference type="EMBL" id="AOIU01000011">
    <property type="protein sequence ID" value="ELZ28113.1"/>
    <property type="molecule type" value="Genomic_DNA"/>
</dbReference>
<feature type="region of interest" description="Disordered" evidence="1">
    <location>
        <begin position="1"/>
        <end position="23"/>
    </location>
</feature>
<keyword evidence="5" id="KW-1185">Reference proteome</keyword>
<comment type="caution">
    <text evidence="4">The sequence shown here is derived from an EMBL/GenBank/DDBJ whole genome shotgun (WGS) entry which is preliminary data.</text>
</comment>
<evidence type="ECO:0000256" key="1">
    <source>
        <dbReference type="SAM" id="MobiDB-lite"/>
    </source>
</evidence>
<keyword evidence="2" id="KW-0812">Transmembrane</keyword>
<feature type="domain" description="Archaeal Type IV pilin N-terminal" evidence="3">
    <location>
        <begin position="24"/>
        <end position="101"/>
    </location>
</feature>
<keyword evidence="4" id="KW-0282">Flagellum</keyword>